<gene>
    <name evidence="1" type="ORF">ACJMK2_030307</name>
</gene>
<sequence length="96" mass="10570">MDHGKPKSLLAEILGGNDRIKCIPAIKWGGRHNVISRDTSLLLDGDKPFMGDLLLQCDCCGVEAMEVICPWSIRFSDLKVVRTSYVDEGGLKTNHA</sequence>
<name>A0ABD3XEC3_SINWO</name>
<dbReference type="Proteomes" id="UP001634394">
    <property type="component" value="Unassembled WGS sequence"/>
</dbReference>
<evidence type="ECO:0000313" key="1">
    <source>
        <dbReference type="EMBL" id="KAL3884085.1"/>
    </source>
</evidence>
<proteinExistence type="predicted"/>
<keyword evidence="2" id="KW-1185">Reference proteome</keyword>
<evidence type="ECO:0000313" key="2">
    <source>
        <dbReference type="Proteomes" id="UP001634394"/>
    </source>
</evidence>
<protein>
    <submittedName>
        <fullName evidence="1">Uncharacterized protein</fullName>
    </submittedName>
</protein>
<comment type="caution">
    <text evidence="1">The sequence shown here is derived from an EMBL/GenBank/DDBJ whole genome shotgun (WGS) entry which is preliminary data.</text>
</comment>
<organism evidence="1 2">
    <name type="scientific">Sinanodonta woodiana</name>
    <name type="common">Chinese pond mussel</name>
    <name type="synonym">Anodonta woodiana</name>
    <dbReference type="NCBI Taxonomy" id="1069815"/>
    <lineage>
        <taxon>Eukaryota</taxon>
        <taxon>Metazoa</taxon>
        <taxon>Spiralia</taxon>
        <taxon>Lophotrochozoa</taxon>
        <taxon>Mollusca</taxon>
        <taxon>Bivalvia</taxon>
        <taxon>Autobranchia</taxon>
        <taxon>Heteroconchia</taxon>
        <taxon>Palaeoheterodonta</taxon>
        <taxon>Unionida</taxon>
        <taxon>Unionoidea</taxon>
        <taxon>Unionidae</taxon>
        <taxon>Unioninae</taxon>
        <taxon>Sinanodonta</taxon>
    </lineage>
</organism>
<reference evidence="1 2" key="1">
    <citation type="submission" date="2024-11" db="EMBL/GenBank/DDBJ databases">
        <title>Chromosome-level genome assembly of the freshwater bivalve Anodonta woodiana.</title>
        <authorList>
            <person name="Chen X."/>
        </authorList>
    </citation>
    <scope>NUCLEOTIDE SEQUENCE [LARGE SCALE GENOMIC DNA]</scope>
    <source>
        <strain evidence="1">MN2024</strain>
        <tissue evidence="1">Gills</tissue>
    </source>
</reference>
<dbReference type="EMBL" id="JBJQND010000003">
    <property type="protein sequence ID" value="KAL3884085.1"/>
    <property type="molecule type" value="Genomic_DNA"/>
</dbReference>
<accession>A0ABD3XEC3</accession>
<dbReference type="AlphaFoldDB" id="A0ABD3XEC3"/>